<keyword evidence="3" id="KW-1185">Reference proteome</keyword>
<reference evidence="3" key="1">
    <citation type="submission" date="2014-03" db="EMBL/GenBank/DDBJ databases">
        <authorList>
            <person name="Aksoy S."/>
            <person name="Warren W."/>
            <person name="Wilson R.K."/>
        </authorList>
    </citation>
    <scope>NUCLEOTIDE SEQUENCE [LARGE SCALE GENOMIC DNA]</scope>
    <source>
        <strain evidence="3">IAEA</strain>
    </source>
</reference>
<sequence length="235" mass="26912">MNPNSFIFMIVINERLQIALSFSNKFPNMRTPIITTTTAATTTTTTIICVVLLLTTINVTNTSSQEEEKTLIENPGLLINEKRSDYTLPKERTKRGVFWDLFQKVVITKNLIVDQYQDTKDSLNEIYNLISKQFNDLEPTTPSTQETISATSTVNSNDESSEAQSTRRPYTISRYELGRILGRNYRGLQRLKDVEIRDALNHSHYNVLEYKAEADKQFANSLPLEKKNLFKSFIG</sequence>
<reference evidence="2" key="2">
    <citation type="submission" date="2020-05" db="UniProtKB">
        <authorList>
            <consortium name="EnsemblMetazoa"/>
        </authorList>
    </citation>
    <scope>IDENTIFICATION</scope>
    <source>
        <strain evidence="2">IAEA</strain>
    </source>
</reference>
<proteinExistence type="predicted"/>
<evidence type="ECO:0000313" key="2">
    <source>
        <dbReference type="EnsemblMetazoa" id="GPAI042278-PA"/>
    </source>
</evidence>
<dbReference type="EnsemblMetazoa" id="GPAI042278-RA">
    <property type="protein sequence ID" value="GPAI042278-PA"/>
    <property type="gene ID" value="GPAI042278"/>
</dbReference>
<evidence type="ECO:0000256" key="1">
    <source>
        <dbReference type="SAM" id="MobiDB-lite"/>
    </source>
</evidence>
<organism evidence="2 3">
    <name type="scientific">Glossina pallidipes</name>
    <name type="common">Tsetse fly</name>
    <dbReference type="NCBI Taxonomy" id="7398"/>
    <lineage>
        <taxon>Eukaryota</taxon>
        <taxon>Metazoa</taxon>
        <taxon>Ecdysozoa</taxon>
        <taxon>Arthropoda</taxon>
        <taxon>Hexapoda</taxon>
        <taxon>Insecta</taxon>
        <taxon>Pterygota</taxon>
        <taxon>Neoptera</taxon>
        <taxon>Endopterygota</taxon>
        <taxon>Diptera</taxon>
        <taxon>Brachycera</taxon>
        <taxon>Muscomorpha</taxon>
        <taxon>Hippoboscoidea</taxon>
        <taxon>Glossinidae</taxon>
        <taxon>Glossina</taxon>
    </lineage>
</organism>
<accession>A0A1B0ADJ0</accession>
<protein>
    <submittedName>
        <fullName evidence="2">Uncharacterized protein</fullName>
    </submittedName>
</protein>
<evidence type="ECO:0000313" key="3">
    <source>
        <dbReference type="Proteomes" id="UP000092445"/>
    </source>
</evidence>
<dbReference type="Proteomes" id="UP000092445">
    <property type="component" value="Unassembled WGS sequence"/>
</dbReference>
<dbReference type="AlphaFoldDB" id="A0A1B0ADJ0"/>
<dbReference type="VEuPathDB" id="VectorBase:GPAI042278"/>
<name>A0A1B0ADJ0_GLOPL</name>
<feature type="region of interest" description="Disordered" evidence="1">
    <location>
        <begin position="138"/>
        <end position="168"/>
    </location>
</feature>